<feature type="region of interest" description="Disordered" evidence="1">
    <location>
        <begin position="1"/>
        <end position="136"/>
    </location>
</feature>
<protein>
    <submittedName>
        <fullName evidence="2">Uncharacterized protein</fullName>
    </submittedName>
</protein>
<feature type="compositionally biased region" description="Polar residues" evidence="1">
    <location>
        <begin position="56"/>
        <end position="67"/>
    </location>
</feature>
<feature type="compositionally biased region" description="Polar residues" evidence="1">
    <location>
        <begin position="75"/>
        <end position="101"/>
    </location>
</feature>
<organism evidence="2 3">
    <name type="scientific">Tetraparma gracilis</name>
    <dbReference type="NCBI Taxonomy" id="2962635"/>
    <lineage>
        <taxon>Eukaryota</taxon>
        <taxon>Sar</taxon>
        <taxon>Stramenopiles</taxon>
        <taxon>Ochrophyta</taxon>
        <taxon>Bolidophyceae</taxon>
        <taxon>Parmales</taxon>
        <taxon>Triparmaceae</taxon>
        <taxon>Tetraparma</taxon>
    </lineage>
</organism>
<evidence type="ECO:0000313" key="3">
    <source>
        <dbReference type="Proteomes" id="UP001165060"/>
    </source>
</evidence>
<gene>
    <name evidence="2" type="ORF">TeGR_g11726</name>
</gene>
<comment type="caution">
    <text evidence="2">The sequence shown here is derived from an EMBL/GenBank/DDBJ whole genome shotgun (WGS) entry which is preliminary data.</text>
</comment>
<evidence type="ECO:0000313" key="2">
    <source>
        <dbReference type="EMBL" id="GMI29112.1"/>
    </source>
</evidence>
<proteinExistence type="predicted"/>
<evidence type="ECO:0000256" key="1">
    <source>
        <dbReference type="SAM" id="MobiDB-lite"/>
    </source>
</evidence>
<sequence>MAFFAQSPRWSNSSGVVRGDHFISSSSHQRKPPGPGAYNQEHKTIKSRAGPLNKPDLSTNTSFTTARSGPGTPRSPATNPNQSTISLKSPLGTSSFGTAQRHSPVRGDSVRNGLVATGNRSPNTLSGDIGPGSYQDSHYRGSPTTVASTMLHGSHNVKIKAGGGKLGVTIPHAYSLSMDHLKAAQ</sequence>
<name>A0ABQ6MNM6_9STRA</name>
<reference evidence="2 3" key="1">
    <citation type="journal article" date="2023" name="Commun. Biol.">
        <title>Genome analysis of Parmales, the sister group of diatoms, reveals the evolutionary specialization of diatoms from phago-mixotrophs to photoautotrophs.</title>
        <authorList>
            <person name="Ban H."/>
            <person name="Sato S."/>
            <person name="Yoshikawa S."/>
            <person name="Yamada K."/>
            <person name="Nakamura Y."/>
            <person name="Ichinomiya M."/>
            <person name="Sato N."/>
            <person name="Blanc-Mathieu R."/>
            <person name="Endo H."/>
            <person name="Kuwata A."/>
            <person name="Ogata H."/>
        </authorList>
    </citation>
    <scope>NUCLEOTIDE SEQUENCE [LARGE SCALE GENOMIC DNA]</scope>
</reference>
<accession>A0ABQ6MNM6</accession>
<dbReference type="EMBL" id="BRYB01001588">
    <property type="protein sequence ID" value="GMI29112.1"/>
    <property type="molecule type" value="Genomic_DNA"/>
</dbReference>
<keyword evidence="3" id="KW-1185">Reference proteome</keyword>
<dbReference type="Proteomes" id="UP001165060">
    <property type="component" value="Unassembled WGS sequence"/>
</dbReference>